<dbReference type="AlphaFoldDB" id="A6JXX6"/>
<dbReference type="Proteomes" id="UP000234681">
    <property type="component" value="Chromosome 19"/>
</dbReference>
<gene>
    <name evidence="1" type="ORF">rCG_39032</name>
</gene>
<evidence type="ECO:0000313" key="2">
    <source>
        <dbReference type="Proteomes" id="UP000234681"/>
    </source>
</evidence>
<organism evidence="1 2">
    <name type="scientific">Rattus norvegicus</name>
    <name type="common">Rat</name>
    <dbReference type="NCBI Taxonomy" id="10116"/>
    <lineage>
        <taxon>Eukaryota</taxon>
        <taxon>Metazoa</taxon>
        <taxon>Chordata</taxon>
        <taxon>Craniata</taxon>
        <taxon>Vertebrata</taxon>
        <taxon>Euteleostomi</taxon>
        <taxon>Mammalia</taxon>
        <taxon>Eutheria</taxon>
        <taxon>Euarchontoglires</taxon>
        <taxon>Glires</taxon>
        <taxon>Rodentia</taxon>
        <taxon>Myomorpha</taxon>
        <taxon>Muroidea</taxon>
        <taxon>Muridae</taxon>
        <taxon>Murinae</taxon>
        <taxon>Rattus</taxon>
    </lineage>
</organism>
<reference evidence="2" key="1">
    <citation type="submission" date="2005-09" db="EMBL/GenBank/DDBJ databases">
        <authorList>
            <person name="Mural R.J."/>
            <person name="Li P.W."/>
            <person name="Adams M.D."/>
            <person name="Amanatides P.G."/>
            <person name="Baden-Tillson H."/>
            <person name="Barnstead M."/>
            <person name="Chin S.H."/>
            <person name="Dew I."/>
            <person name="Evans C.A."/>
            <person name="Ferriera S."/>
            <person name="Flanigan M."/>
            <person name="Fosler C."/>
            <person name="Glodek A."/>
            <person name="Gu Z."/>
            <person name="Holt R.A."/>
            <person name="Jennings D."/>
            <person name="Kraft C.L."/>
            <person name="Lu F."/>
            <person name="Nguyen T."/>
            <person name="Nusskern D.R."/>
            <person name="Pfannkoch C.M."/>
            <person name="Sitter C."/>
            <person name="Sutton G.G."/>
            <person name="Venter J.C."/>
            <person name="Wang Z."/>
            <person name="Woodage T."/>
            <person name="Zheng X.H."/>
            <person name="Zhong F."/>
        </authorList>
    </citation>
    <scope>NUCLEOTIDE SEQUENCE [LARGE SCALE GENOMIC DNA]</scope>
    <source>
        <strain>BN</strain>
        <strain evidence="2">Sprague-Dawley</strain>
    </source>
</reference>
<protein>
    <submittedName>
        <fullName evidence="1">RCG39032</fullName>
    </submittedName>
</protein>
<evidence type="ECO:0000313" key="1">
    <source>
        <dbReference type="EMBL" id="EDL87254.1"/>
    </source>
</evidence>
<accession>A6JXX6</accession>
<name>A6JXX6_RAT</name>
<dbReference type="EMBL" id="CH474006">
    <property type="protein sequence ID" value="EDL87254.1"/>
    <property type="molecule type" value="Genomic_DNA"/>
</dbReference>
<proteinExistence type="predicted"/>
<sequence>MPISCLLGQLSKAIQNPWNLLPFSFPQRDSPVGYALYNPIKEAWSFSLIHLEHIPAEANGH</sequence>